<proteinExistence type="inferred from homology"/>
<gene>
    <name evidence="8" type="ORF">EV44_g3795</name>
</gene>
<evidence type="ECO:0000313" key="9">
    <source>
        <dbReference type="Proteomes" id="UP000030854"/>
    </source>
</evidence>
<dbReference type="PROSITE" id="PS50850">
    <property type="entry name" value="MFS"/>
    <property type="match status" value="1"/>
</dbReference>
<feature type="transmembrane region" description="Helical" evidence="6">
    <location>
        <begin position="118"/>
        <end position="141"/>
    </location>
</feature>
<dbReference type="SUPFAM" id="SSF103473">
    <property type="entry name" value="MFS general substrate transporter"/>
    <property type="match status" value="1"/>
</dbReference>
<evidence type="ECO:0000256" key="2">
    <source>
        <dbReference type="ARBA" id="ARBA00010992"/>
    </source>
</evidence>
<dbReference type="EMBL" id="JNVN01000165">
    <property type="protein sequence ID" value="KHJ36013.1"/>
    <property type="molecule type" value="Genomic_DNA"/>
</dbReference>
<dbReference type="InterPro" id="IPR036259">
    <property type="entry name" value="MFS_trans_sf"/>
</dbReference>
<dbReference type="InterPro" id="IPR020846">
    <property type="entry name" value="MFS_dom"/>
</dbReference>
<comment type="subcellular location">
    <subcellularLocation>
        <location evidence="1">Membrane</location>
        <topology evidence="1">Multi-pass membrane protein</topology>
    </subcellularLocation>
</comment>
<dbReference type="PANTHER" id="PTHR48022">
    <property type="entry name" value="PLASTIDIC GLUCOSE TRANSPORTER 4"/>
    <property type="match status" value="1"/>
</dbReference>
<keyword evidence="5 6" id="KW-0472">Membrane</keyword>
<keyword evidence="4 6" id="KW-1133">Transmembrane helix</keyword>
<evidence type="ECO:0000259" key="7">
    <source>
        <dbReference type="PROSITE" id="PS50850"/>
    </source>
</evidence>
<dbReference type="STRING" id="52586.A0A0B1PCM7"/>
<evidence type="ECO:0000256" key="5">
    <source>
        <dbReference type="ARBA" id="ARBA00023136"/>
    </source>
</evidence>
<feature type="transmembrane region" description="Helical" evidence="6">
    <location>
        <begin position="153"/>
        <end position="177"/>
    </location>
</feature>
<keyword evidence="9" id="KW-1185">Reference proteome</keyword>
<dbReference type="GO" id="GO:0016020">
    <property type="term" value="C:membrane"/>
    <property type="evidence" value="ECO:0007669"/>
    <property type="project" value="UniProtKB-SubCell"/>
</dbReference>
<reference evidence="8 9" key="1">
    <citation type="journal article" date="2014" name="BMC Genomics">
        <title>Adaptive genomic structural variation in the grape powdery mildew pathogen, Erysiphe necator.</title>
        <authorList>
            <person name="Jones L."/>
            <person name="Riaz S."/>
            <person name="Morales-Cruz A."/>
            <person name="Amrine K.C."/>
            <person name="McGuire B."/>
            <person name="Gubler W.D."/>
            <person name="Walker M.A."/>
            <person name="Cantu D."/>
        </authorList>
    </citation>
    <scope>NUCLEOTIDE SEQUENCE [LARGE SCALE GENOMIC DNA]</scope>
    <source>
        <strain evidence="9">c</strain>
    </source>
</reference>
<sequence>MNSNSCLEMTAKNDLSVHAATPKQGADANPASCLEPGQASVNHDATRAKTRAEKLEREMSVTASWKLWRPASYWSILLSLVVIMEGYANLLLAQFYAMPAFCQRYGVIGPHGTYEIPTLWQAGLSIGCLAGETAGLCTSAIAVDRLGYRKTMIISLLALVAFINIIFFSQSLVVLLIGEILCGVPLGVFQTLSCTYASDVCPMKLRPFLTTYTNLCWLIGQLLSSGVLRMLVGRSDQWSYRIALALQWACPLPVAIAIFFAPESPWWLVRHGRKEEARKALTRLTNSKDQPSAFSVDDTLSMVSLFDDFFSPFSPRETFGISPSL</sequence>
<comment type="caution">
    <text evidence="8">The sequence shown here is derived from an EMBL/GenBank/DDBJ whole genome shotgun (WGS) entry which is preliminary data.</text>
</comment>
<dbReference type="AlphaFoldDB" id="A0A0B1PCM7"/>
<feature type="domain" description="Major facilitator superfamily (MFS) profile" evidence="7">
    <location>
        <begin position="74"/>
        <end position="325"/>
    </location>
</feature>
<accession>A0A0B1PCM7</accession>
<comment type="similarity">
    <text evidence="2">Belongs to the major facilitator superfamily. Sugar transporter (TC 2.A.1.1) family.</text>
</comment>
<dbReference type="InterPro" id="IPR050360">
    <property type="entry name" value="MFS_Sugar_Transporters"/>
</dbReference>
<name>A0A0B1PCM7_UNCNE</name>
<dbReference type="HOGENOM" id="CLU_855792_0_0_1"/>
<dbReference type="InterPro" id="IPR005828">
    <property type="entry name" value="MFS_sugar_transport-like"/>
</dbReference>
<dbReference type="GO" id="GO:0005351">
    <property type="term" value="F:carbohydrate:proton symporter activity"/>
    <property type="evidence" value="ECO:0007669"/>
    <property type="project" value="TreeGrafter"/>
</dbReference>
<feature type="transmembrane region" description="Helical" evidence="6">
    <location>
        <begin position="212"/>
        <end position="232"/>
    </location>
</feature>
<dbReference type="OMA" id="TIMISYI"/>
<keyword evidence="3 6" id="KW-0812">Transmembrane</keyword>
<evidence type="ECO:0000256" key="1">
    <source>
        <dbReference type="ARBA" id="ARBA00004141"/>
    </source>
</evidence>
<evidence type="ECO:0000313" key="8">
    <source>
        <dbReference type="EMBL" id="KHJ36013.1"/>
    </source>
</evidence>
<evidence type="ECO:0000256" key="4">
    <source>
        <dbReference type="ARBA" id="ARBA00022989"/>
    </source>
</evidence>
<feature type="transmembrane region" description="Helical" evidence="6">
    <location>
        <begin position="244"/>
        <end position="261"/>
    </location>
</feature>
<evidence type="ECO:0000256" key="6">
    <source>
        <dbReference type="SAM" id="Phobius"/>
    </source>
</evidence>
<feature type="transmembrane region" description="Helical" evidence="6">
    <location>
        <begin position="73"/>
        <end position="98"/>
    </location>
</feature>
<dbReference type="Pfam" id="PF00083">
    <property type="entry name" value="Sugar_tr"/>
    <property type="match status" value="1"/>
</dbReference>
<evidence type="ECO:0000256" key="3">
    <source>
        <dbReference type="ARBA" id="ARBA00022692"/>
    </source>
</evidence>
<organism evidence="8 9">
    <name type="scientific">Uncinula necator</name>
    <name type="common">Grape powdery mildew</name>
    <dbReference type="NCBI Taxonomy" id="52586"/>
    <lineage>
        <taxon>Eukaryota</taxon>
        <taxon>Fungi</taxon>
        <taxon>Dikarya</taxon>
        <taxon>Ascomycota</taxon>
        <taxon>Pezizomycotina</taxon>
        <taxon>Leotiomycetes</taxon>
        <taxon>Erysiphales</taxon>
        <taxon>Erysiphaceae</taxon>
        <taxon>Erysiphe</taxon>
    </lineage>
</organism>
<dbReference type="PANTHER" id="PTHR48022:SF5">
    <property type="entry name" value="ALPHA-GLUCOSIDES PERMEASE MPH2-RELATED"/>
    <property type="match status" value="1"/>
</dbReference>
<dbReference type="Gene3D" id="1.20.1250.20">
    <property type="entry name" value="MFS general substrate transporter like domains"/>
    <property type="match status" value="1"/>
</dbReference>
<protein>
    <submittedName>
        <fullName evidence="8">Putative mfs maltose permease</fullName>
    </submittedName>
</protein>
<dbReference type="Proteomes" id="UP000030854">
    <property type="component" value="Unassembled WGS sequence"/>
</dbReference>